<proteinExistence type="predicted"/>
<reference evidence="1 4" key="2">
    <citation type="submission" date="2018-05" db="EMBL/GenBank/DDBJ databases">
        <title>Genomic Encyclopedia of Type Strains, Phase IV (KMG-V): Genome sequencing to study the core and pangenomes of soil and plant-associated prokaryotes.</title>
        <authorList>
            <person name="Whitman W."/>
        </authorList>
    </citation>
    <scope>NUCLEOTIDE SEQUENCE [LARGE SCALE GENOMIC DNA]</scope>
    <source>
        <strain evidence="1 4">SIr-6563</strain>
    </source>
</reference>
<dbReference type="AlphaFoldDB" id="A0AAQ1JS04"/>
<comment type="caution">
    <text evidence="2">The sequence shown here is derived from an EMBL/GenBank/DDBJ whole genome shotgun (WGS) entry which is preliminary data.</text>
</comment>
<dbReference type="Gene3D" id="2.60.120.10">
    <property type="entry name" value="Jelly Rolls"/>
    <property type="match status" value="1"/>
</dbReference>
<dbReference type="InterPro" id="IPR011051">
    <property type="entry name" value="RmlC_Cupin_sf"/>
</dbReference>
<evidence type="ECO:0008006" key="5">
    <source>
        <dbReference type="Google" id="ProtNLM"/>
    </source>
</evidence>
<reference evidence="2 3" key="1">
    <citation type="submission" date="2016-10" db="EMBL/GenBank/DDBJ databases">
        <authorList>
            <person name="Varghese N."/>
            <person name="Submissions S."/>
        </authorList>
    </citation>
    <scope>NUCLEOTIDE SEQUENCE [LARGE SCALE GENOMIC DNA]</scope>
    <source>
        <strain evidence="2 3">LMG 22274</strain>
    </source>
</reference>
<dbReference type="InterPro" id="IPR014710">
    <property type="entry name" value="RmlC-like_jellyroll"/>
</dbReference>
<dbReference type="Proteomes" id="UP000183529">
    <property type="component" value="Unassembled WGS sequence"/>
</dbReference>
<evidence type="ECO:0000313" key="3">
    <source>
        <dbReference type="Proteomes" id="UP000183529"/>
    </source>
</evidence>
<organism evidence="2 3">
    <name type="scientific">Paraburkholderia tropica</name>
    <dbReference type="NCBI Taxonomy" id="92647"/>
    <lineage>
        <taxon>Bacteria</taxon>
        <taxon>Pseudomonadati</taxon>
        <taxon>Pseudomonadota</taxon>
        <taxon>Betaproteobacteria</taxon>
        <taxon>Burkholderiales</taxon>
        <taxon>Burkholderiaceae</taxon>
        <taxon>Paraburkholderia</taxon>
    </lineage>
</organism>
<evidence type="ECO:0000313" key="4">
    <source>
        <dbReference type="Proteomes" id="UP000247515"/>
    </source>
</evidence>
<dbReference type="EMBL" id="QJJV01000002">
    <property type="protein sequence ID" value="PXX19904.1"/>
    <property type="molecule type" value="Genomic_DNA"/>
</dbReference>
<evidence type="ECO:0000313" key="2">
    <source>
        <dbReference type="EMBL" id="SEI89423.1"/>
    </source>
</evidence>
<gene>
    <name evidence="1" type="ORF">C7400_102329</name>
    <name evidence="2" type="ORF">SAMN05216550_101321</name>
</gene>
<dbReference type="Proteomes" id="UP000247515">
    <property type="component" value="Unassembled WGS sequence"/>
</dbReference>
<dbReference type="EMBL" id="FNZM01000001">
    <property type="protein sequence ID" value="SEI89423.1"/>
    <property type="molecule type" value="Genomic_DNA"/>
</dbReference>
<keyword evidence="4" id="KW-1185">Reference proteome</keyword>
<protein>
    <recommendedName>
        <fullName evidence="5">Cupin</fullName>
    </recommendedName>
</protein>
<dbReference type="SUPFAM" id="SSF51182">
    <property type="entry name" value="RmlC-like cupins"/>
    <property type="match status" value="1"/>
</dbReference>
<name>A0AAQ1JS04_9BURK</name>
<accession>A0AAQ1JS04</accession>
<evidence type="ECO:0000313" key="1">
    <source>
        <dbReference type="EMBL" id="PXX19904.1"/>
    </source>
</evidence>
<sequence length="100" mass="11093">MHGALPIEKETAVDRETFVRTLAEEGFPEPVLVTREHGAMDEHTHPFEAKALIVMGEITIGADGEERLYRVGDVFHLAAGQPHVERYGPQGVQYLAGRKD</sequence>